<feature type="repeat" description="TPR" evidence="8">
    <location>
        <begin position="323"/>
        <end position="356"/>
    </location>
</feature>
<dbReference type="GO" id="GO:0097363">
    <property type="term" value="F:protein O-acetylglucosaminyltransferase activity"/>
    <property type="evidence" value="ECO:0007669"/>
    <property type="project" value="UniProtKB-EC"/>
</dbReference>
<dbReference type="InterPro" id="IPR019734">
    <property type="entry name" value="TPR_rpt"/>
</dbReference>
<evidence type="ECO:0000256" key="1">
    <source>
        <dbReference type="ARBA" id="ARBA00004922"/>
    </source>
</evidence>
<reference evidence="10 11" key="1">
    <citation type="submission" date="2016-10" db="EMBL/GenBank/DDBJ databases">
        <authorList>
            <person name="de Groot N.N."/>
        </authorList>
    </citation>
    <scope>NUCLEOTIDE SEQUENCE [LARGE SCALE GENOMIC DNA]</scope>
    <source>
        <strain evidence="10 11">LMG 27731</strain>
    </source>
</reference>
<evidence type="ECO:0000256" key="3">
    <source>
        <dbReference type="ARBA" id="ARBA00011970"/>
    </source>
</evidence>
<comment type="similarity">
    <text evidence="2">Belongs to the glycosyltransferase 41 family. O-GlcNAc transferase subfamily.</text>
</comment>
<dbReference type="Gene3D" id="1.25.40.10">
    <property type="entry name" value="Tetratricopeptide repeat domain"/>
    <property type="match status" value="2"/>
</dbReference>
<dbReference type="Pfam" id="PF13432">
    <property type="entry name" value="TPR_16"/>
    <property type="match status" value="1"/>
</dbReference>
<dbReference type="SUPFAM" id="SSF48452">
    <property type="entry name" value="TPR-like"/>
    <property type="match status" value="2"/>
</dbReference>
<organism evidence="10 11">
    <name type="scientific">Paraburkholderia aspalathi</name>
    <dbReference type="NCBI Taxonomy" id="1324617"/>
    <lineage>
        <taxon>Bacteria</taxon>
        <taxon>Pseudomonadati</taxon>
        <taxon>Pseudomonadota</taxon>
        <taxon>Betaproteobacteria</taxon>
        <taxon>Burkholderiales</taxon>
        <taxon>Burkholderiaceae</taxon>
        <taxon>Paraburkholderia</taxon>
    </lineage>
</organism>
<evidence type="ECO:0000256" key="6">
    <source>
        <dbReference type="ARBA" id="ARBA00022737"/>
    </source>
</evidence>
<evidence type="ECO:0000259" key="9">
    <source>
        <dbReference type="Pfam" id="PF13844"/>
    </source>
</evidence>
<dbReference type="SMART" id="SM00028">
    <property type="entry name" value="TPR"/>
    <property type="match status" value="6"/>
</dbReference>
<feature type="domain" description="O-GlcNAc transferase C-terminal" evidence="9">
    <location>
        <begin position="574"/>
        <end position="749"/>
    </location>
</feature>
<keyword evidence="5 10" id="KW-0808">Transferase</keyword>
<feature type="domain" description="O-GlcNAc transferase C-terminal" evidence="9">
    <location>
        <begin position="360"/>
        <end position="555"/>
    </location>
</feature>
<evidence type="ECO:0000256" key="5">
    <source>
        <dbReference type="ARBA" id="ARBA00022679"/>
    </source>
</evidence>
<dbReference type="InterPro" id="IPR011990">
    <property type="entry name" value="TPR-like_helical_dom_sf"/>
</dbReference>
<keyword evidence="6" id="KW-0677">Repeat</keyword>
<sequence>MTLLYEQPTAEPLTPEQQLEQDIALVLQTALEHHHKGEFSDAEALYLAILEAKPGHADVSYNLGVLCVQTARPADALPHFELALGAAPQNGQYWIAYVSALVDAGETAAAWLALEIGQKQGLKGPAVDGLVARMTNPDVVIQTFPASSAEKQTPRERHETSINPDFVETSRTADRSKSGIAAGRRVSQQDSSRFTTLYNKGRVAEAIKLARTLTQRFPADGFSWRSLGIALHRLGQYDEAIAPLRKASDLISDDLESRIVLADTLRLRGQHAEAEQECRGIIATNPNHSEAHRILGMALVAQGQAQDGLASARRAVELAPNQGTTHSTLGVLLLEQGFMADAEQSFRHALEADPKDAIAHDNFLFALTHNPKIDTQALLAEHIEFAERHEAPVRALWPRHSNNRTPNRQLKIGLVSGDLFQHAVATYLQPVLEHLSLDNGLSLHVYSNHIREDSYTQALRGFVKTWQQITGMPDEQLAEKIRQDRIDVLIDLSGHTGRNRLLTFARKPAPVQASWIGYPGTTGLNAVDYYLADPFLVASEKQEAQFVEKIAYLPAVAPFQPPAACPPVNYLPALHNGYITFGSFNRINKLHPEVIALWAQLLHSVPNARMVVGGLPTGNVQEMIVDWFAAEGIARARLEFLARANTAAYMQQHHRVDICLDTFPYTGATTTLHALWMGVPTLSIEGDTIPSRGGAQLLAHSGLKEFVAGSKEQFLQKGQYWAANFDALAELRSSLRGRCAQSPVFRPEIIAQGLSRALRTMWERWCAGEPPASIDAWSWQQSSE</sequence>
<dbReference type="EMBL" id="FPBH01000021">
    <property type="protein sequence ID" value="SFU23459.1"/>
    <property type="molecule type" value="Genomic_DNA"/>
</dbReference>
<dbReference type="PANTHER" id="PTHR44835">
    <property type="entry name" value="UDP-N-ACETYLGLUCOSAMINE--PEPTIDE N-ACETYLGLUCOSAMINYLTRANSFERASE SPINDLY-RELATED"/>
    <property type="match status" value="1"/>
</dbReference>
<dbReference type="OrthoDB" id="101857at2"/>
<keyword evidence="7 8" id="KW-0802">TPR repeat</keyword>
<evidence type="ECO:0000313" key="11">
    <source>
        <dbReference type="Proteomes" id="UP000198844"/>
    </source>
</evidence>
<evidence type="ECO:0000256" key="2">
    <source>
        <dbReference type="ARBA" id="ARBA00005386"/>
    </source>
</evidence>
<dbReference type="InterPro" id="IPR029489">
    <property type="entry name" value="OGT/SEC/SPY_C"/>
</dbReference>
<feature type="repeat" description="TPR" evidence="8">
    <location>
        <begin position="289"/>
        <end position="322"/>
    </location>
</feature>
<dbReference type="Gene3D" id="3.40.50.11380">
    <property type="match status" value="1"/>
</dbReference>
<dbReference type="AlphaFoldDB" id="A0A1I7EHS3"/>
<dbReference type="InterPro" id="IPR051939">
    <property type="entry name" value="Glycosyltr_41/O-GlcNAc_trsf"/>
</dbReference>
<dbReference type="Pfam" id="PF13844">
    <property type="entry name" value="Glyco_transf_41"/>
    <property type="match status" value="2"/>
</dbReference>
<name>A0A1I7EHS3_9BURK</name>
<feature type="repeat" description="TPR" evidence="8">
    <location>
        <begin position="221"/>
        <end position="254"/>
    </location>
</feature>
<gene>
    <name evidence="10" type="ORF">SAMN05192563_102124</name>
</gene>
<evidence type="ECO:0000313" key="10">
    <source>
        <dbReference type="EMBL" id="SFU23459.1"/>
    </source>
</evidence>
<dbReference type="RefSeq" id="WP_093640757.1">
    <property type="nucleotide sequence ID" value="NZ_FPBH01000021.1"/>
</dbReference>
<comment type="pathway">
    <text evidence="1">Protein modification; protein glycosylation.</text>
</comment>
<dbReference type="EC" id="2.4.1.255" evidence="3"/>
<accession>A0A1I7EHS3</accession>
<dbReference type="Proteomes" id="UP000198844">
    <property type="component" value="Unassembled WGS sequence"/>
</dbReference>
<dbReference type="SUPFAM" id="SSF53756">
    <property type="entry name" value="UDP-Glycosyltransferase/glycogen phosphorylase"/>
    <property type="match status" value="1"/>
</dbReference>
<protein>
    <recommendedName>
        <fullName evidence="3">protein O-GlcNAc transferase</fullName>
        <ecNumber evidence="3">2.4.1.255</ecNumber>
    </recommendedName>
</protein>
<dbReference type="Pfam" id="PF14559">
    <property type="entry name" value="TPR_19"/>
    <property type="match status" value="1"/>
</dbReference>
<keyword evidence="4" id="KW-0328">Glycosyltransferase</keyword>
<dbReference type="PROSITE" id="PS50005">
    <property type="entry name" value="TPR"/>
    <property type="match status" value="3"/>
</dbReference>
<dbReference type="PANTHER" id="PTHR44835:SF1">
    <property type="entry name" value="PROTEIN O-GLCNAC TRANSFERASE"/>
    <property type="match status" value="1"/>
</dbReference>
<evidence type="ECO:0000256" key="8">
    <source>
        <dbReference type="PROSITE-ProRule" id="PRU00339"/>
    </source>
</evidence>
<evidence type="ECO:0000256" key="7">
    <source>
        <dbReference type="ARBA" id="ARBA00022803"/>
    </source>
</evidence>
<proteinExistence type="inferred from homology"/>
<dbReference type="Gene3D" id="3.40.50.2000">
    <property type="entry name" value="Glycogen Phosphorylase B"/>
    <property type="match status" value="1"/>
</dbReference>
<evidence type="ECO:0000256" key="4">
    <source>
        <dbReference type="ARBA" id="ARBA00022676"/>
    </source>
</evidence>